<dbReference type="RefSeq" id="WP_390228213.1">
    <property type="nucleotide sequence ID" value="NZ_JBHSCN010000005.1"/>
</dbReference>
<keyword evidence="5 6" id="KW-0472">Membrane</keyword>
<evidence type="ECO:0000256" key="5">
    <source>
        <dbReference type="ARBA" id="ARBA00023136"/>
    </source>
</evidence>
<dbReference type="Proteomes" id="UP001595900">
    <property type="component" value="Unassembled WGS sequence"/>
</dbReference>
<feature type="transmembrane region" description="Helical" evidence="6">
    <location>
        <begin position="135"/>
        <end position="164"/>
    </location>
</feature>
<dbReference type="EMBL" id="JBHSCN010000005">
    <property type="protein sequence ID" value="MFC4243203.1"/>
    <property type="molecule type" value="Genomic_DNA"/>
</dbReference>
<feature type="transmembrane region" description="Helical" evidence="6">
    <location>
        <begin position="224"/>
        <end position="253"/>
    </location>
</feature>
<evidence type="ECO:0000313" key="7">
    <source>
        <dbReference type="EMBL" id="MFC4243203.1"/>
    </source>
</evidence>
<feature type="transmembrane region" description="Helical" evidence="6">
    <location>
        <begin position="273"/>
        <end position="293"/>
    </location>
</feature>
<evidence type="ECO:0000256" key="3">
    <source>
        <dbReference type="ARBA" id="ARBA00022692"/>
    </source>
</evidence>
<comment type="subcellular location">
    <subcellularLocation>
        <location evidence="1">Cell membrane</location>
        <topology evidence="1">Multi-pass membrane protein</topology>
    </subcellularLocation>
</comment>
<keyword evidence="8" id="KW-1185">Reference proteome</keyword>
<gene>
    <name evidence="7" type="ORF">ACFOYW_07440</name>
</gene>
<evidence type="ECO:0000313" key="8">
    <source>
        <dbReference type="Proteomes" id="UP001595900"/>
    </source>
</evidence>
<proteinExistence type="predicted"/>
<evidence type="ECO:0000256" key="4">
    <source>
        <dbReference type="ARBA" id="ARBA00022989"/>
    </source>
</evidence>
<evidence type="ECO:0000256" key="2">
    <source>
        <dbReference type="ARBA" id="ARBA00022475"/>
    </source>
</evidence>
<keyword evidence="3 6" id="KW-0812">Transmembrane</keyword>
<sequence>MRMPAGPRMGGLMWMPTQAPTFPRVIAWHPQPIPIFPLFGLALLVAYLVGVIVLRRRGDRWPIGRILWWVAGVFTIEAMTVTAVDGYGMELFSIHMIQHMVIGMLTPILLTLGAPMTLLLRALPAKHGSRRSARGVVLAIIHSRVVQVIANPVVTVMLFLLSLYGLYFTPAFDWLMSTMWGHNLMLFHFLAIGMLYFWGVMGVDPSPRRGGGFMGTFAKPVIRVSELAATVPFHAFFGIVIMMASSLIVNFYAHPYASWHVSPLSDQQTAGGIAWGFTELPTLLVLGVLFFQWQRSDARHARSADRKVARFGDVELEQYNAQLAALAARDEDRA</sequence>
<feature type="transmembrane region" description="Helical" evidence="6">
    <location>
        <begin position="33"/>
        <end position="54"/>
    </location>
</feature>
<dbReference type="Pfam" id="PF09678">
    <property type="entry name" value="Caa3_CtaG"/>
    <property type="match status" value="1"/>
</dbReference>
<feature type="transmembrane region" description="Helical" evidence="6">
    <location>
        <begin position="96"/>
        <end position="123"/>
    </location>
</feature>
<accession>A0ABV8Q772</accession>
<keyword evidence="2" id="KW-1003">Cell membrane</keyword>
<protein>
    <submittedName>
        <fullName evidence="7">Cytochrome c oxidase assembly protein</fullName>
    </submittedName>
</protein>
<dbReference type="InterPro" id="IPR019108">
    <property type="entry name" value="Caa3_assmbl_CtaG-rel"/>
</dbReference>
<keyword evidence="4 6" id="KW-1133">Transmembrane helix</keyword>
<feature type="transmembrane region" description="Helical" evidence="6">
    <location>
        <begin position="66"/>
        <end position="84"/>
    </location>
</feature>
<feature type="transmembrane region" description="Helical" evidence="6">
    <location>
        <begin position="184"/>
        <end position="203"/>
    </location>
</feature>
<organism evidence="7 8">
    <name type="scientific">Gryllotalpicola reticulitermitis</name>
    <dbReference type="NCBI Taxonomy" id="1184153"/>
    <lineage>
        <taxon>Bacteria</taxon>
        <taxon>Bacillati</taxon>
        <taxon>Actinomycetota</taxon>
        <taxon>Actinomycetes</taxon>
        <taxon>Micrococcales</taxon>
        <taxon>Microbacteriaceae</taxon>
        <taxon>Gryllotalpicola</taxon>
    </lineage>
</organism>
<reference evidence="8" key="1">
    <citation type="journal article" date="2019" name="Int. J. Syst. Evol. Microbiol.">
        <title>The Global Catalogue of Microorganisms (GCM) 10K type strain sequencing project: providing services to taxonomists for standard genome sequencing and annotation.</title>
        <authorList>
            <consortium name="The Broad Institute Genomics Platform"/>
            <consortium name="The Broad Institute Genome Sequencing Center for Infectious Disease"/>
            <person name="Wu L."/>
            <person name="Ma J."/>
        </authorList>
    </citation>
    <scope>NUCLEOTIDE SEQUENCE [LARGE SCALE GENOMIC DNA]</scope>
    <source>
        <strain evidence="8">CGMCC 1.10363</strain>
    </source>
</reference>
<name>A0ABV8Q772_9MICO</name>
<comment type="caution">
    <text evidence="7">The sequence shown here is derived from an EMBL/GenBank/DDBJ whole genome shotgun (WGS) entry which is preliminary data.</text>
</comment>
<evidence type="ECO:0000256" key="1">
    <source>
        <dbReference type="ARBA" id="ARBA00004651"/>
    </source>
</evidence>
<evidence type="ECO:0000256" key="6">
    <source>
        <dbReference type="SAM" id="Phobius"/>
    </source>
</evidence>